<evidence type="ECO:0000313" key="1">
    <source>
        <dbReference type="EMBL" id="KIV93664.1"/>
    </source>
</evidence>
<dbReference type="PANTHER" id="PTHR42085">
    <property type="entry name" value="F-BOX DOMAIN-CONTAINING PROTEIN"/>
    <property type="match status" value="1"/>
</dbReference>
<gene>
    <name evidence="1" type="ORF">PV10_04859</name>
</gene>
<evidence type="ECO:0008006" key="3">
    <source>
        <dbReference type="Google" id="ProtNLM"/>
    </source>
</evidence>
<name>A0A0D1ZIE3_EXOME</name>
<dbReference type="Proteomes" id="UP000054302">
    <property type="component" value="Unassembled WGS sequence"/>
</dbReference>
<dbReference type="VEuPathDB" id="FungiDB:PV10_04859"/>
<evidence type="ECO:0000313" key="2">
    <source>
        <dbReference type="Proteomes" id="UP000054302"/>
    </source>
</evidence>
<dbReference type="InterPro" id="IPR038883">
    <property type="entry name" value="AN11006-like"/>
</dbReference>
<dbReference type="PANTHER" id="PTHR42085:SF2">
    <property type="entry name" value="F-BOX DOMAIN-CONTAINING PROTEIN"/>
    <property type="match status" value="1"/>
</dbReference>
<sequence length="265" mass="29958">MPPSWRDGLVNAFPVPKDRMKFTKKSTQATPTQNVEVETNDEIELSSPIVPFRFFDLPAEVRNEIYALVLFSSAGYRRSDGTKKSRTSILTVSKRAHLEASYVLYSASTFKIFPIQDFVQEPLVQELRPIYRSMVVNVEILVGSSWTCPPKSWRVSKLLAKRLSRLTSLQTLKVFVEVDPSEPDFEKYRISLDFYTDFCGDLFRDLLVALPMVKFVEMNGNPGVNTRGPLVTRLVKETEAKGKILTLGPTKPMLAPGGVQIAFWS</sequence>
<reference evidence="1 2" key="1">
    <citation type="submission" date="2015-01" db="EMBL/GenBank/DDBJ databases">
        <title>The Genome Sequence of Exophiala mesophila CBS40295.</title>
        <authorList>
            <consortium name="The Broad Institute Genomics Platform"/>
            <person name="Cuomo C."/>
            <person name="de Hoog S."/>
            <person name="Gorbushina A."/>
            <person name="Stielow B."/>
            <person name="Teixiera M."/>
            <person name="Abouelleil A."/>
            <person name="Chapman S.B."/>
            <person name="Priest M."/>
            <person name="Young S.K."/>
            <person name="Wortman J."/>
            <person name="Nusbaum C."/>
            <person name="Birren B."/>
        </authorList>
    </citation>
    <scope>NUCLEOTIDE SEQUENCE [LARGE SCALE GENOMIC DNA]</scope>
    <source>
        <strain evidence="1 2">CBS 40295</strain>
    </source>
</reference>
<keyword evidence="2" id="KW-1185">Reference proteome</keyword>
<accession>A0A0D1ZIE3</accession>
<dbReference type="OrthoDB" id="5372935at2759"/>
<dbReference type="AlphaFoldDB" id="A0A0D1ZIE3"/>
<dbReference type="EMBL" id="KN847522">
    <property type="protein sequence ID" value="KIV93664.1"/>
    <property type="molecule type" value="Genomic_DNA"/>
</dbReference>
<dbReference type="HOGENOM" id="CLU_057896_1_0_1"/>
<proteinExistence type="predicted"/>
<dbReference type="OMA" id="FDAWPSV"/>
<protein>
    <recommendedName>
        <fullName evidence="3">F-box domain-containing protein</fullName>
    </recommendedName>
</protein>
<dbReference type="RefSeq" id="XP_016225238.1">
    <property type="nucleotide sequence ID" value="XM_016369450.1"/>
</dbReference>
<dbReference type="GeneID" id="27322704"/>
<organism evidence="1 2">
    <name type="scientific">Exophiala mesophila</name>
    <name type="common">Black yeast-like fungus</name>
    <dbReference type="NCBI Taxonomy" id="212818"/>
    <lineage>
        <taxon>Eukaryota</taxon>
        <taxon>Fungi</taxon>
        <taxon>Dikarya</taxon>
        <taxon>Ascomycota</taxon>
        <taxon>Pezizomycotina</taxon>
        <taxon>Eurotiomycetes</taxon>
        <taxon>Chaetothyriomycetidae</taxon>
        <taxon>Chaetothyriales</taxon>
        <taxon>Herpotrichiellaceae</taxon>
        <taxon>Exophiala</taxon>
    </lineage>
</organism>